<evidence type="ECO:0000313" key="3">
    <source>
        <dbReference type="Proteomes" id="UP001556367"/>
    </source>
</evidence>
<proteinExistence type="predicted"/>
<dbReference type="Proteomes" id="UP001556367">
    <property type="component" value="Unassembled WGS sequence"/>
</dbReference>
<reference evidence="3" key="1">
    <citation type="submission" date="2024-06" db="EMBL/GenBank/DDBJ databases">
        <title>Multi-omics analyses provide insights into the biosynthesis of the anticancer antibiotic pleurotin in Hohenbuehelia grisea.</title>
        <authorList>
            <person name="Weaver J.A."/>
            <person name="Alberti F."/>
        </authorList>
    </citation>
    <scope>NUCLEOTIDE SEQUENCE [LARGE SCALE GENOMIC DNA]</scope>
    <source>
        <strain evidence="3">T-177</strain>
    </source>
</reference>
<evidence type="ECO:0000259" key="1">
    <source>
        <dbReference type="Pfam" id="PF14033"/>
    </source>
</evidence>
<sequence length="134" mass="15151">MCAILSLQIQFPHIFTTDPFVAQETPVHEGVKNPPLTDGKFSTTVVHALADSLYPDPIIHKSKCAWIPSIFKVSDDGKSARIESYINGLGPREDFPDMYRIIEELFVTALPHFERTTKCELQRGTRHQVTLIQT</sequence>
<dbReference type="InterPro" id="IPR049192">
    <property type="entry name" value="DUF4246_C"/>
</dbReference>
<evidence type="ECO:0000313" key="2">
    <source>
        <dbReference type="EMBL" id="KAL0961436.1"/>
    </source>
</evidence>
<name>A0ABR3K2R4_9AGAR</name>
<dbReference type="EMBL" id="JASNQZ010000001">
    <property type="protein sequence ID" value="KAL0961436.1"/>
    <property type="molecule type" value="Genomic_DNA"/>
</dbReference>
<keyword evidence="3" id="KW-1185">Reference proteome</keyword>
<dbReference type="Pfam" id="PF14033">
    <property type="entry name" value="DUF4246"/>
    <property type="match status" value="1"/>
</dbReference>
<protein>
    <recommendedName>
        <fullName evidence="1">DUF4246 domain-containing protein</fullName>
    </recommendedName>
</protein>
<organism evidence="2 3">
    <name type="scientific">Hohenbuehelia grisea</name>
    <dbReference type="NCBI Taxonomy" id="104357"/>
    <lineage>
        <taxon>Eukaryota</taxon>
        <taxon>Fungi</taxon>
        <taxon>Dikarya</taxon>
        <taxon>Basidiomycota</taxon>
        <taxon>Agaricomycotina</taxon>
        <taxon>Agaricomycetes</taxon>
        <taxon>Agaricomycetidae</taxon>
        <taxon>Agaricales</taxon>
        <taxon>Pleurotineae</taxon>
        <taxon>Pleurotaceae</taxon>
        <taxon>Hohenbuehelia</taxon>
    </lineage>
</organism>
<accession>A0ABR3K2R4</accession>
<comment type="caution">
    <text evidence="2">The sequence shown here is derived from an EMBL/GenBank/DDBJ whole genome shotgun (WGS) entry which is preliminary data.</text>
</comment>
<gene>
    <name evidence="2" type="ORF">HGRIS_006381</name>
</gene>
<feature type="domain" description="DUF4246" evidence="1">
    <location>
        <begin position="58"/>
        <end position="120"/>
    </location>
</feature>